<keyword evidence="3" id="KW-0804">Transcription</keyword>
<organism evidence="6 7">
    <name type="scientific">Actinacidiphila glaucinigra</name>
    <dbReference type="NCBI Taxonomy" id="235986"/>
    <lineage>
        <taxon>Bacteria</taxon>
        <taxon>Bacillati</taxon>
        <taxon>Actinomycetota</taxon>
        <taxon>Actinomycetes</taxon>
        <taxon>Kitasatosporales</taxon>
        <taxon>Streptomycetaceae</taxon>
        <taxon>Actinacidiphila</taxon>
    </lineage>
</organism>
<name>A0A239J7L5_9ACTN</name>
<dbReference type="EMBL" id="FZOF01000012">
    <property type="protein sequence ID" value="SNT01488.1"/>
    <property type="molecule type" value="Genomic_DNA"/>
</dbReference>
<feature type="DNA-binding region" description="H-T-H motif" evidence="4">
    <location>
        <begin position="41"/>
        <end position="60"/>
    </location>
</feature>
<dbReference type="InterPro" id="IPR001647">
    <property type="entry name" value="HTH_TetR"/>
</dbReference>
<evidence type="ECO:0000313" key="7">
    <source>
        <dbReference type="Proteomes" id="UP000198280"/>
    </source>
</evidence>
<dbReference type="Proteomes" id="UP000198280">
    <property type="component" value="Unassembled WGS sequence"/>
</dbReference>
<dbReference type="GO" id="GO:0003700">
    <property type="term" value="F:DNA-binding transcription factor activity"/>
    <property type="evidence" value="ECO:0007669"/>
    <property type="project" value="TreeGrafter"/>
</dbReference>
<dbReference type="GO" id="GO:0000976">
    <property type="term" value="F:transcription cis-regulatory region binding"/>
    <property type="evidence" value="ECO:0007669"/>
    <property type="project" value="TreeGrafter"/>
</dbReference>
<evidence type="ECO:0000256" key="4">
    <source>
        <dbReference type="PROSITE-ProRule" id="PRU00335"/>
    </source>
</evidence>
<keyword evidence="7" id="KW-1185">Reference proteome</keyword>
<dbReference type="SUPFAM" id="SSF46689">
    <property type="entry name" value="Homeodomain-like"/>
    <property type="match status" value="1"/>
</dbReference>
<protein>
    <submittedName>
        <fullName evidence="6">Transcriptional regulator, TetR family</fullName>
    </submittedName>
</protein>
<dbReference type="InterPro" id="IPR036271">
    <property type="entry name" value="Tet_transcr_reg_TetR-rel_C_sf"/>
</dbReference>
<dbReference type="Pfam" id="PF02909">
    <property type="entry name" value="TetR_C_1"/>
    <property type="match status" value="1"/>
</dbReference>
<dbReference type="SUPFAM" id="SSF48498">
    <property type="entry name" value="Tetracyclin repressor-like, C-terminal domain"/>
    <property type="match status" value="1"/>
</dbReference>
<proteinExistence type="predicted"/>
<reference evidence="6 7" key="1">
    <citation type="submission" date="2017-06" db="EMBL/GenBank/DDBJ databases">
        <authorList>
            <person name="Kim H.J."/>
            <person name="Triplett B.A."/>
        </authorList>
    </citation>
    <scope>NUCLEOTIDE SEQUENCE [LARGE SCALE GENOMIC DNA]</scope>
    <source>
        <strain evidence="6 7">CGMCC 4.1858</strain>
    </source>
</reference>
<evidence type="ECO:0000259" key="5">
    <source>
        <dbReference type="PROSITE" id="PS50977"/>
    </source>
</evidence>
<dbReference type="AlphaFoldDB" id="A0A239J7L5"/>
<evidence type="ECO:0000256" key="3">
    <source>
        <dbReference type="ARBA" id="ARBA00023163"/>
    </source>
</evidence>
<evidence type="ECO:0000313" key="6">
    <source>
        <dbReference type="EMBL" id="SNT01488.1"/>
    </source>
</evidence>
<dbReference type="OrthoDB" id="329481at2"/>
<dbReference type="InterPro" id="IPR050109">
    <property type="entry name" value="HTH-type_TetR-like_transc_reg"/>
</dbReference>
<dbReference type="Pfam" id="PF00440">
    <property type="entry name" value="TetR_N"/>
    <property type="match status" value="1"/>
</dbReference>
<feature type="domain" description="HTH tetR-type" evidence="5">
    <location>
        <begin position="18"/>
        <end position="78"/>
    </location>
</feature>
<evidence type="ECO:0000256" key="1">
    <source>
        <dbReference type="ARBA" id="ARBA00023015"/>
    </source>
</evidence>
<sequence>MTVTPPARSPRRRVPRNTLNPDRILDAAVALLDRHGPEAFTMRALAQELGVGTMAVYSHFKGKDEIIDAVNERLLGEIELPSGTGPPRGQLIELCVGVYRLFSEHPSALQLLTSRPLRGDEPIAVIDRMLCLLITAGLDPSAAARAQVALMQYTVGAALWVVRRNRAECEEAEAGLREKIRSRLAALPPDSYPSLVGLAPELVAAQQSGQAQYEAGLSALLDGLIRN</sequence>
<dbReference type="PRINTS" id="PR00455">
    <property type="entry name" value="HTHTETR"/>
</dbReference>
<keyword evidence="1" id="KW-0805">Transcription regulation</keyword>
<dbReference type="RefSeq" id="WP_089225879.1">
    <property type="nucleotide sequence ID" value="NZ_FZOF01000012.1"/>
</dbReference>
<evidence type="ECO:0000256" key="2">
    <source>
        <dbReference type="ARBA" id="ARBA00023125"/>
    </source>
</evidence>
<gene>
    <name evidence="6" type="ORF">SAMN05216252_112112</name>
</gene>
<dbReference type="PANTHER" id="PTHR30055">
    <property type="entry name" value="HTH-TYPE TRANSCRIPTIONAL REGULATOR RUTR"/>
    <property type="match status" value="1"/>
</dbReference>
<accession>A0A239J7L5</accession>
<dbReference type="PROSITE" id="PS50977">
    <property type="entry name" value="HTH_TETR_2"/>
    <property type="match status" value="1"/>
</dbReference>
<dbReference type="Gene3D" id="1.10.357.10">
    <property type="entry name" value="Tetracycline Repressor, domain 2"/>
    <property type="match status" value="1"/>
</dbReference>
<keyword evidence="2 4" id="KW-0238">DNA-binding</keyword>
<dbReference type="GO" id="GO:0045892">
    <property type="term" value="P:negative regulation of DNA-templated transcription"/>
    <property type="evidence" value="ECO:0007669"/>
    <property type="project" value="InterPro"/>
</dbReference>
<dbReference type="PANTHER" id="PTHR30055:SF151">
    <property type="entry name" value="TRANSCRIPTIONAL REGULATORY PROTEIN"/>
    <property type="match status" value="1"/>
</dbReference>
<dbReference type="InterPro" id="IPR009057">
    <property type="entry name" value="Homeodomain-like_sf"/>
</dbReference>
<dbReference type="InterPro" id="IPR004111">
    <property type="entry name" value="Repressor_TetR_C"/>
</dbReference>